<keyword evidence="1" id="KW-0812">Transmembrane</keyword>
<accession>A0ABU1IQH8</accession>
<feature type="transmembrane region" description="Helical" evidence="1">
    <location>
        <begin position="20"/>
        <end position="43"/>
    </location>
</feature>
<feature type="transmembrane region" description="Helical" evidence="1">
    <location>
        <begin position="55"/>
        <end position="77"/>
    </location>
</feature>
<keyword evidence="1" id="KW-0472">Membrane</keyword>
<name>A0ABU1IQH8_9BACL</name>
<evidence type="ECO:0000313" key="3">
    <source>
        <dbReference type="Proteomes" id="UP001185012"/>
    </source>
</evidence>
<evidence type="ECO:0008006" key="4">
    <source>
        <dbReference type="Google" id="ProtNLM"/>
    </source>
</evidence>
<proteinExistence type="predicted"/>
<feature type="transmembrane region" description="Helical" evidence="1">
    <location>
        <begin position="158"/>
        <end position="180"/>
    </location>
</feature>
<sequence length="232" mass="26838">MSRWLEPFKEAGLLYFQHPFKIMIIGMMFALPIQFFISLGSTMGTIFTPPSISNILDLFLIILGLSIAQVPYIYMVFKREQGEEPEYINVLRNLKENITPVYVMGLMVALAVSLGFVLILPGILCLIFFVLFPYAAVMEKEYYWNGIKKACQIAKSNFFTLMNVLLFFIMIDWWLLWGVFTVASNYETNFMIMTLVHSVIQILILPYFSFVLAGFYIRWAEIDSVHALDQIL</sequence>
<keyword evidence="1" id="KW-1133">Transmembrane helix</keyword>
<dbReference type="RefSeq" id="WP_309867801.1">
    <property type="nucleotide sequence ID" value="NZ_JAVDQG010000007.1"/>
</dbReference>
<evidence type="ECO:0000313" key="2">
    <source>
        <dbReference type="EMBL" id="MDR6227056.1"/>
    </source>
</evidence>
<organism evidence="2 3">
    <name type="scientific">Desmospora profundinema</name>
    <dbReference type="NCBI Taxonomy" id="1571184"/>
    <lineage>
        <taxon>Bacteria</taxon>
        <taxon>Bacillati</taxon>
        <taxon>Bacillota</taxon>
        <taxon>Bacilli</taxon>
        <taxon>Bacillales</taxon>
        <taxon>Thermoactinomycetaceae</taxon>
        <taxon>Desmospora</taxon>
    </lineage>
</organism>
<evidence type="ECO:0000256" key="1">
    <source>
        <dbReference type="SAM" id="Phobius"/>
    </source>
</evidence>
<feature type="transmembrane region" description="Helical" evidence="1">
    <location>
        <begin position="192"/>
        <end position="217"/>
    </location>
</feature>
<gene>
    <name evidence="2" type="ORF">JOE21_003068</name>
</gene>
<keyword evidence="3" id="KW-1185">Reference proteome</keyword>
<dbReference type="EMBL" id="JAVDQG010000007">
    <property type="protein sequence ID" value="MDR6227056.1"/>
    <property type="molecule type" value="Genomic_DNA"/>
</dbReference>
<feature type="transmembrane region" description="Helical" evidence="1">
    <location>
        <begin position="104"/>
        <end position="137"/>
    </location>
</feature>
<comment type="caution">
    <text evidence="2">The sequence shown here is derived from an EMBL/GenBank/DDBJ whole genome shotgun (WGS) entry which is preliminary data.</text>
</comment>
<reference evidence="2 3" key="1">
    <citation type="submission" date="2023-07" db="EMBL/GenBank/DDBJ databases">
        <title>Genomic Encyclopedia of Type Strains, Phase IV (KMG-IV): sequencing the most valuable type-strain genomes for metagenomic binning, comparative biology and taxonomic classification.</title>
        <authorList>
            <person name="Goeker M."/>
        </authorList>
    </citation>
    <scope>NUCLEOTIDE SEQUENCE [LARGE SCALE GENOMIC DNA]</scope>
    <source>
        <strain evidence="2 3">DSM 45903</strain>
    </source>
</reference>
<dbReference type="Proteomes" id="UP001185012">
    <property type="component" value="Unassembled WGS sequence"/>
</dbReference>
<protein>
    <recommendedName>
        <fullName evidence="4">DUF975 family protein</fullName>
    </recommendedName>
</protein>